<reference evidence="7 8" key="1">
    <citation type="journal article" date="2023" name="G3 (Bethesda)">
        <title>A high-quality reference genome for the fission yeast Schizosaccharomyces osmophilus.</title>
        <authorList>
            <person name="Jia G.S."/>
            <person name="Zhang W.C."/>
            <person name="Liang Y."/>
            <person name="Liu X.H."/>
            <person name="Rhind N."/>
            <person name="Pidoux A."/>
            <person name="Brysch-Herzberg M."/>
            <person name="Du L.L."/>
        </authorList>
    </citation>
    <scope>NUCLEOTIDE SEQUENCE [LARGE SCALE GENOMIC DNA]</scope>
    <source>
        <strain evidence="7 8">CBS 15793</strain>
    </source>
</reference>
<keyword evidence="5 6" id="KW-0472">Membrane</keyword>
<dbReference type="InterPro" id="IPR006876">
    <property type="entry name" value="LMBR1-like_membr_prot"/>
</dbReference>
<proteinExistence type="inferred from homology"/>
<dbReference type="PANTHER" id="PTHR21355:SF0">
    <property type="entry name" value="G-PROTEIN COUPLED RECEPTOR-ASSOCIATED PROTEIN LMBRD2"/>
    <property type="match status" value="1"/>
</dbReference>
<keyword evidence="4 6" id="KW-1133">Transmembrane helix</keyword>
<dbReference type="AlphaFoldDB" id="A0AAE9WJX7"/>
<dbReference type="RefSeq" id="XP_056039750.1">
    <property type="nucleotide sequence ID" value="XM_056183252.1"/>
</dbReference>
<feature type="transmembrane region" description="Helical" evidence="6">
    <location>
        <begin position="65"/>
        <end position="85"/>
    </location>
</feature>
<name>A0AAE9WJX7_9SCHI</name>
<feature type="transmembrane region" description="Helical" evidence="6">
    <location>
        <begin position="284"/>
        <end position="309"/>
    </location>
</feature>
<evidence type="ECO:0000256" key="2">
    <source>
        <dbReference type="ARBA" id="ARBA00010487"/>
    </source>
</evidence>
<feature type="transmembrane region" description="Helical" evidence="6">
    <location>
        <begin position="106"/>
        <end position="125"/>
    </location>
</feature>
<evidence type="ECO:0000313" key="8">
    <source>
        <dbReference type="Proteomes" id="UP001212411"/>
    </source>
</evidence>
<dbReference type="Proteomes" id="UP001212411">
    <property type="component" value="Chromosome 3"/>
</dbReference>
<evidence type="ECO:0000256" key="4">
    <source>
        <dbReference type="ARBA" id="ARBA00022989"/>
    </source>
</evidence>
<comment type="subcellular location">
    <subcellularLocation>
        <location evidence="1">Membrane</location>
        <topology evidence="1">Multi-pass membrane protein</topology>
    </subcellularLocation>
</comment>
<evidence type="ECO:0000256" key="5">
    <source>
        <dbReference type="ARBA" id="ARBA00023136"/>
    </source>
</evidence>
<dbReference type="GO" id="GO:0016020">
    <property type="term" value="C:membrane"/>
    <property type="evidence" value="ECO:0007669"/>
    <property type="project" value="UniProtKB-SubCell"/>
</dbReference>
<feature type="transmembrane region" description="Helical" evidence="6">
    <location>
        <begin position="6"/>
        <end position="23"/>
    </location>
</feature>
<organism evidence="7 8">
    <name type="scientific">Schizosaccharomyces osmophilus</name>
    <dbReference type="NCBI Taxonomy" id="2545709"/>
    <lineage>
        <taxon>Eukaryota</taxon>
        <taxon>Fungi</taxon>
        <taxon>Dikarya</taxon>
        <taxon>Ascomycota</taxon>
        <taxon>Taphrinomycotina</taxon>
        <taxon>Schizosaccharomycetes</taxon>
        <taxon>Schizosaccharomycetales</taxon>
        <taxon>Schizosaccharomycetaceae</taxon>
        <taxon>Schizosaccharomyces</taxon>
    </lineage>
</organism>
<evidence type="ECO:0000256" key="1">
    <source>
        <dbReference type="ARBA" id="ARBA00004141"/>
    </source>
</evidence>
<dbReference type="InterPro" id="IPR051584">
    <property type="entry name" value="GPCR-associated_LMBR1"/>
</dbReference>
<sequence>MLGQLLFLSVPALWTVIWIYKYSQQHSLTWITRTFVFLGLYVPFLVVLLIPLDIVWEVSIFKWRILYWTTFIATWFILPFIQEYIESQFPTAEKRIKDSLYKNLRYYGFLTFLSLFVVAYLRFTLRTMSFTNFKELIISLTYFWGLLFVIFLLGNGLVFVPRNMWRKAFLNERAHLLERKAVNIYSKLQERLDEFSAYSSSSTMNMERSYNLDIRASYATDSDFTTSAVSQAMSHVLPLQTTWTQMVKEYNMINSIQTVKASSSYRLYLPDSYIQMHPVLAYTLYVWVVPALRILIACFLALLSFVIVVSELFLHSKHSLVGIFLNRIQDSPSLCAFVSFVIINYMRYCTYKSVINTQFASYHQYAVVPSRATGPASLLCFASQLCRLTLPLCYNFTSLQFFPTQFHKFYGESIDLLPLGNLISKRYPVFILMPVLFSLFSLKYWLRHVIYSYGLQRSPVIDTLEAESSDTEDNFLDETSPSYLAEGRALLLSANYPSL</sequence>
<protein>
    <submittedName>
        <fullName evidence="7">Plasma membrane LMBR1-like multi-pass membrane protein</fullName>
    </submittedName>
</protein>
<feature type="transmembrane region" description="Helical" evidence="6">
    <location>
        <begin position="35"/>
        <end position="59"/>
    </location>
</feature>
<dbReference type="GeneID" id="80877941"/>
<dbReference type="PANTHER" id="PTHR21355">
    <property type="entry name" value="G-PROTEIN COUPLED RECEPTOR-ASSOCIATED PROTEIN LMBRD2"/>
    <property type="match status" value="1"/>
</dbReference>
<comment type="similarity">
    <text evidence="2">Belongs to the LIMR family.</text>
</comment>
<feature type="transmembrane region" description="Helical" evidence="6">
    <location>
        <begin position="427"/>
        <end position="446"/>
    </location>
</feature>
<accession>A0AAE9WJX7</accession>
<feature type="transmembrane region" description="Helical" evidence="6">
    <location>
        <begin position="137"/>
        <end position="160"/>
    </location>
</feature>
<evidence type="ECO:0000256" key="6">
    <source>
        <dbReference type="SAM" id="Phobius"/>
    </source>
</evidence>
<keyword evidence="8" id="KW-1185">Reference proteome</keyword>
<evidence type="ECO:0000256" key="3">
    <source>
        <dbReference type="ARBA" id="ARBA00022692"/>
    </source>
</evidence>
<keyword evidence="3 6" id="KW-0812">Transmembrane</keyword>
<gene>
    <name evidence="7" type="primary">lmb1</name>
    <name evidence="7" type="ORF">SOMG_04467</name>
</gene>
<dbReference type="EMBL" id="CP115613">
    <property type="protein sequence ID" value="WBW75507.1"/>
    <property type="molecule type" value="Genomic_DNA"/>
</dbReference>
<dbReference type="Pfam" id="PF04791">
    <property type="entry name" value="LMBR1"/>
    <property type="match status" value="1"/>
</dbReference>
<evidence type="ECO:0000313" key="7">
    <source>
        <dbReference type="EMBL" id="WBW75507.1"/>
    </source>
</evidence>
<dbReference type="KEGG" id="som:SOMG_04467"/>